<sequence length="225" mass="24838">MYTPWGPTLPEKQLQDPDPEERGGDPSQRAPGSAHRHSVTSRREEASCGTPASRLLATTQPNPGARDPATRIPTSLPTTDWIHGSGLMNGSDFQWIRPATVGPEPSGVPADTGAERNKGLLNFGRENILLQAQESPPGGGKMSWGFPRSPCSKREIHSAEEHELHIPEEETMFHPVEEQDESVPIRPSRRRCNQGTSATELERPRSFTGLLENPRATRKQHREGH</sequence>
<dbReference type="AlphaFoldDB" id="A0A9N7V1W2"/>
<proteinExistence type="predicted"/>
<feature type="compositionally biased region" description="Basic and acidic residues" evidence="1">
    <location>
        <begin position="152"/>
        <end position="177"/>
    </location>
</feature>
<comment type="caution">
    <text evidence="2">The sequence shown here is derived from an EMBL/GenBank/DDBJ whole genome shotgun (WGS) entry which is preliminary data.</text>
</comment>
<evidence type="ECO:0000313" key="2">
    <source>
        <dbReference type="EMBL" id="CAB1441242.1"/>
    </source>
</evidence>
<dbReference type="Proteomes" id="UP001153269">
    <property type="component" value="Unassembled WGS sequence"/>
</dbReference>
<feature type="region of interest" description="Disordered" evidence="1">
    <location>
        <begin position="132"/>
        <end position="225"/>
    </location>
</feature>
<name>A0A9N7V1W2_PLEPL</name>
<protein>
    <submittedName>
        <fullName evidence="2">Uncharacterized protein</fullName>
    </submittedName>
</protein>
<accession>A0A9N7V1W2</accession>
<keyword evidence="3" id="KW-1185">Reference proteome</keyword>
<evidence type="ECO:0000313" key="3">
    <source>
        <dbReference type="Proteomes" id="UP001153269"/>
    </source>
</evidence>
<feature type="compositionally biased region" description="Basic residues" evidence="1">
    <location>
        <begin position="216"/>
        <end position="225"/>
    </location>
</feature>
<reference evidence="2" key="1">
    <citation type="submission" date="2020-03" db="EMBL/GenBank/DDBJ databases">
        <authorList>
            <person name="Weist P."/>
        </authorList>
    </citation>
    <scope>NUCLEOTIDE SEQUENCE</scope>
</reference>
<evidence type="ECO:0000256" key="1">
    <source>
        <dbReference type="SAM" id="MobiDB-lite"/>
    </source>
</evidence>
<dbReference type="EMBL" id="CADEAL010002594">
    <property type="protein sequence ID" value="CAB1441242.1"/>
    <property type="molecule type" value="Genomic_DNA"/>
</dbReference>
<organism evidence="2 3">
    <name type="scientific">Pleuronectes platessa</name>
    <name type="common">European plaice</name>
    <dbReference type="NCBI Taxonomy" id="8262"/>
    <lineage>
        <taxon>Eukaryota</taxon>
        <taxon>Metazoa</taxon>
        <taxon>Chordata</taxon>
        <taxon>Craniata</taxon>
        <taxon>Vertebrata</taxon>
        <taxon>Euteleostomi</taxon>
        <taxon>Actinopterygii</taxon>
        <taxon>Neopterygii</taxon>
        <taxon>Teleostei</taxon>
        <taxon>Neoteleostei</taxon>
        <taxon>Acanthomorphata</taxon>
        <taxon>Carangaria</taxon>
        <taxon>Pleuronectiformes</taxon>
        <taxon>Pleuronectoidei</taxon>
        <taxon>Pleuronectidae</taxon>
        <taxon>Pleuronectes</taxon>
    </lineage>
</organism>
<feature type="region of interest" description="Disordered" evidence="1">
    <location>
        <begin position="1"/>
        <end position="85"/>
    </location>
</feature>
<feature type="non-terminal residue" evidence="2">
    <location>
        <position position="225"/>
    </location>
</feature>
<gene>
    <name evidence="2" type="ORF">PLEPLA_LOCUS29024</name>
</gene>
<feature type="region of interest" description="Disordered" evidence="1">
    <location>
        <begin position="97"/>
        <end position="117"/>
    </location>
</feature>